<keyword evidence="3" id="KW-0238">DNA-binding</keyword>
<dbReference type="AlphaFoldDB" id="A0A8J3IUK0"/>
<evidence type="ECO:0000256" key="2">
    <source>
        <dbReference type="ARBA" id="ARBA00023015"/>
    </source>
</evidence>
<organism evidence="6 7">
    <name type="scientific">Reticulibacter mediterranei</name>
    <dbReference type="NCBI Taxonomy" id="2778369"/>
    <lineage>
        <taxon>Bacteria</taxon>
        <taxon>Bacillati</taxon>
        <taxon>Chloroflexota</taxon>
        <taxon>Ktedonobacteria</taxon>
        <taxon>Ktedonobacterales</taxon>
        <taxon>Reticulibacteraceae</taxon>
        <taxon>Reticulibacter</taxon>
    </lineage>
</organism>
<dbReference type="Proteomes" id="UP000597444">
    <property type="component" value="Unassembled WGS sequence"/>
</dbReference>
<accession>A0A8J3IUK0</accession>
<keyword evidence="7" id="KW-1185">Reference proteome</keyword>
<keyword evidence="2" id="KW-0805">Transcription regulation</keyword>
<dbReference type="PANTHER" id="PTHR30146:SF148">
    <property type="entry name" value="HTH-TYPE TRANSCRIPTIONAL REPRESSOR PURR-RELATED"/>
    <property type="match status" value="1"/>
</dbReference>
<dbReference type="InterPro" id="IPR010982">
    <property type="entry name" value="Lambda_DNA-bd_dom_sf"/>
</dbReference>
<proteinExistence type="predicted"/>
<sequence length="351" mass="38506">MAQPSDGIEPVPSSRGVTLNDVATAAGVTLGTASKALNGRGKLSAETRERVRTEAKRLGFRFRELKQEEASSSGLLIGVLTTDIYGRFSLPLLTSIEDSFGSIPISAVLCTSRDQEREQQHIDLLLSRGVDGIIVTARREDVRQPINVGRTPVPVVYAFTQVADANALCILPDEIQGTRLAIEHLIQTGRRRFAHITGPSYFEAVRLREQSMRQVLAEHDLRLSEHQALSGPWQESWGYTAARYLFDQDSSIDAIFCGSDQLARGACDALRERGIRVPEDVAVVGYDNWEPIACASRPTLTTIDMNFAQIGRYAGESLQALIAGEVRSGVVRLPCSLIVRESSIANEAERR</sequence>
<protein>
    <submittedName>
        <fullName evidence="6">LacI family transcriptional regulator</fullName>
    </submittedName>
</protein>
<name>A0A8J3IUK0_9CHLR</name>
<dbReference type="GO" id="GO:0000976">
    <property type="term" value="F:transcription cis-regulatory region binding"/>
    <property type="evidence" value="ECO:0007669"/>
    <property type="project" value="TreeGrafter"/>
</dbReference>
<dbReference type="InterPro" id="IPR000843">
    <property type="entry name" value="HTH_LacI"/>
</dbReference>
<dbReference type="GO" id="GO:0003700">
    <property type="term" value="F:DNA-binding transcription factor activity"/>
    <property type="evidence" value="ECO:0007669"/>
    <property type="project" value="TreeGrafter"/>
</dbReference>
<dbReference type="RefSeq" id="WP_220207735.1">
    <property type="nucleotide sequence ID" value="NZ_BNJK01000001.1"/>
</dbReference>
<evidence type="ECO:0000313" key="6">
    <source>
        <dbReference type="EMBL" id="GHO97155.1"/>
    </source>
</evidence>
<dbReference type="SUPFAM" id="SSF53822">
    <property type="entry name" value="Periplasmic binding protein-like I"/>
    <property type="match status" value="1"/>
</dbReference>
<dbReference type="Pfam" id="PF00356">
    <property type="entry name" value="LacI"/>
    <property type="match status" value="1"/>
</dbReference>
<evidence type="ECO:0000256" key="4">
    <source>
        <dbReference type="ARBA" id="ARBA00023163"/>
    </source>
</evidence>
<dbReference type="InterPro" id="IPR028082">
    <property type="entry name" value="Peripla_BP_I"/>
</dbReference>
<dbReference type="SUPFAM" id="SSF47413">
    <property type="entry name" value="lambda repressor-like DNA-binding domains"/>
    <property type="match status" value="1"/>
</dbReference>
<dbReference type="SMART" id="SM00354">
    <property type="entry name" value="HTH_LACI"/>
    <property type="match status" value="1"/>
</dbReference>
<keyword evidence="1" id="KW-0678">Repressor</keyword>
<dbReference type="EMBL" id="BNJK01000001">
    <property type="protein sequence ID" value="GHO97155.1"/>
    <property type="molecule type" value="Genomic_DNA"/>
</dbReference>
<evidence type="ECO:0000256" key="3">
    <source>
        <dbReference type="ARBA" id="ARBA00023125"/>
    </source>
</evidence>
<dbReference type="PROSITE" id="PS50932">
    <property type="entry name" value="HTH_LACI_2"/>
    <property type="match status" value="1"/>
</dbReference>
<dbReference type="CDD" id="cd01392">
    <property type="entry name" value="HTH_LacI"/>
    <property type="match status" value="1"/>
</dbReference>
<evidence type="ECO:0000313" key="7">
    <source>
        <dbReference type="Proteomes" id="UP000597444"/>
    </source>
</evidence>
<dbReference type="CDD" id="cd06288">
    <property type="entry name" value="PBP1_sucrose_transcription_regulator"/>
    <property type="match status" value="1"/>
</dbReference>
<dbReference type="PANTHER" id="PTHR30146">
    <property type="entry name" value="LACI-RELATED TRANSCRIPTIONAL REPRESSOR"/>
    <property type="match status" value="1"/>
</dbReference>
<feature type="domain" description="HTH lacI-type" evidence="5">
    <location>
        <begin position="17"/>
        <end position="71"/>
    </location>
</feature>
<reference evidence="6" key="1">
    <citation type="submission" date="2020-10" db="EMBL/GenBank/DDBJ databases">
        <title>Taxonomic study of unclassified bacteria belonging to the class Ktedonobacteria.</title>
        <authorList>
            <person name="Yabe S."/>
            <person name="Wang C.M."/>
            <person name="Zheng Y."/>
            <person name="Sakai Y."/>
            <person name="Cavaletti L."/>
            <person name="Monciardini P."/>
            <person name="Donadio S."/>
        </authorList>
    </citation>
    <scope>NUCLEOTIDE SEQUENCE</scope>
    <source>
        <strain evidence="6">ID150040</strain>
    </source>
</reference>
<keyword evidence="4" id="KW-0804">Transcription</keyword>
<comment type="caution">
    <text evidence="6">The sequence shown here is derived from an EMBL/GenBank/DDBJ whole genome shotgun (WGS) entry which is preliminary data.</text>
</comment>
<dbReference type="Pfam" id="PF13377">
    <property type="entry name" value="Peripla_BP_3"/>
    <property type="match status" value="1"/>
</dbReference>
<dbReference type="PROSITE" id="PS00356">
    <property type="entry name" value="HTH_LACI_1"/>
    <property type="match status" value="1"/>
</dbReference>
<gene>
    <name evidence="6" type="ORF">KSF_072030</name>
</gene>
<dbReference type="InterPro" id="IPR046335">
    <property type="entry name" value="LacI/GalR-like_sensor"/>
</dbReference>
<dbReference type="Gene3D" id="3.40.50.2300">
    <property type="match status" value="2"/>
</dbReference>
<evidence type="ECO:0000256" key="1">
    <source>
        <dbReference type="ARBA" id="ARBA00022491"/>
    </source>
</evidence>
<dbReference type="Gene3D" id="1.10.260.40">
    <property type="entry name" value="lambda repressor-like DNA-binding domains"/>
    <property type="match status" value="1"/>
</dbReference>
<evidence type="ECO:0000259" key="5">
    <source>
        <dbReference type="PROSITE" id="PS50932"/>
    </source>
</evidence>